<organism evidence="3">
    <name type="scientific">marine sediment metagenome</name>
    <dbReference type="NCBI Taxonomy" id="412755"/>
    <lineage>
        <taxon>unclassified sequences</taxon>
        <taxon>metagenomes</taxon>
        <taxon>ecological metagenomes</taxon>
    </lineage>
</organism>
<dbReference type="Gene3D" id="3.30.870.10">
    <property type="entry name" value="Endonuclease Chain A"/>
    <property type="match status" value="2"/>
</dbReference>
<dbReference type="GO" id="GO:0009358">
    <property type="term" value="C:polyphosphate kinase complex"/>
    <property type="evidence" value="ECO:0007669"/>
    <property type="project" value="InterPro"/>
</dbReference>
<dbReference type="PANTHER" id="PTHR30218">
    <property type="entry name" value="POLYPHOSPHATE KINASE"/>
    <property type="match status" value="1"/>
</dbReference>
<evidence type="ECO:0000259" key="2">
    <source>
        <dbReference type="Pfam" id="PF17941"/>
    </source>
</evidence>
<dbReference type="EMBL" id="BARW01020121">
    <property type="protein sequence ID" value="GAI88744.1"/>
    <property type="molecule type" value="Genomic_DNA"/>
</dbReference>
<feature type="non-terminal residue" evidence="3">
    <location>
        <position position="273"/>
    </location>
</feature>
<evidence type="ECO:0008006" key="4">
    <source>
        <dbReference type="Google" id="ProtNLM"/>
    </source>
</evidence>
<name>X1U8U3_9ZZZZ</name>
<dbReference type="InterPro" id="IPR003414">
    <property type="entry name" value="PP_kinase"/>
</dbReference>
<dbReference type="GO" id="GO:0008976">
    <property type="term" value="F:polyphosphate kinase activity"/>
    <property type="evidence" value="ECO:0007669"/>
    <property type="project" value="InterPro"/>
</dbReference>
<comment type="caution">
    <text evidence="3">The sequence shown here is derived from an EMBL/GenBank/DDBJ whole genome shotgun (WGS) entry which is preliminary data.</text>
</comment>
<dbReference type="InterPro" id="IPR025200">
    <property type="entry name" value="PPK_C_dom2"/>
</dbReference>
<evidence type="ECO:0000313" key="3">
    <source>
        <dbReference type="EMBL" id="GAI88744.1"/>
    </source>
</evidence>
<gene>
    <name evidence="3" type="ORF">S12H4_34056</name>
</gene>
<feature type="domain" description="Polyphosphate kinase C-terminal" evidence="1">
    <location>
        <begin position="152"/>
        <end position="273"/>
    </location>
</feature>
<dbReference type="InterPro" id="IPR041108">
    <property type="entry name" value="PP_kinase_C_1"/>
</dbReference>
<feature type="domain" description="Polyphosphate kinase C-terminal" evidence="2">
    <location>
        <begin position="2"/>
        <end position="143"/>
    </location>
</feature>
<dbReference type="GO" id="GO:0006799">
    <property type="term" value="P:polyphosphate biosynthetic process"/>
    <property type="evidence" value="ECO:0007669"/>
    <property type="project" value="InterPro"/>
</dbReference>
<reference evidence="3" key="1">
    <citation type="journal article" date="2014" name="Front. Microbiol.">
        <title>High frequency of phylogenetically diverse reductive dehalogenase-homologous genes in deep subseafloor sedimentary metagenomes.</title>
        <authorList>
            <person name="Kawai M."/>
            <person name="Futagami T."/>
            <person name="Toyoda A."/>
            <person name="Takaki Y."/>
            <person name="Nishi S."/>
            <person name="Hori S."/>
            <person name="Arai W."/>
            <person name="Tsubouchi T."/>
            <person name="Morono Y."/>
            <person name="Uchiyama I."/>
            <person name="Ito T."/>
            <person name="Fujiyama A."/>
            <person name="Inagaki F."/>
            <person name="Takami H."/>
        </authorList>
    </citation>
    <scope>NUCLEOTIDE SEQUENCE</scope>
    <source>
        <strain evidence="3">Expedition CK06-06</strain>
    </source>
</reference>
<evidence type="ECO:0000259" key="1">
    <source>
        <dbReference type="Pfam" id="PF13090"/>
    </source>
</evidence>
<accession>X1U8U3</accession>
<protein>
    <recommendedName>
        <fullName evidence="4">Polyphosphate kinase</fullName>
    </recommendedName>
</protein>
<dbReference type="AlphaFoldDB" id="X1U8U3"/>
<dbReference type="SUPFAM" id="SSF56024">
    <property type="entry name" value="Phospholipase D/nuclease"/>
    <property type="match status" value="2"/>
</dbReference>
<sequence>QFINLLRESAMNPNVTSIMITLYRVARISKVINALINAAQNGKNVTVVIELQARFDEESNIYWSRKLEEVGAKVIFGVRGFKIHSKLILITKKEESKQVHYGCIGTGNFHEGIAGVYSDIFLFTADPRITQEIRKVFKFIENPVKPIMYKHLIVSPVYARRRLNALINSEIKNAGEGKKAYMILKLNSLVDKDMINQLYKANKAGVKITLLIRGVCSLIPGIPGISENIEAFSIVGRYLEHSRVLIFCNNNDELYYISSADWMIRNLDHRIEV</sequence>
<proteinExistence type="predicted"/>
<dbReference type="PANTHER" id="PTHR30218:SF0">
    <property type="entry name" value="POLYPHOSPHATE KINASE"/>
    <property type="match status" value="1"/>
</dbReference>
<dbReference type="Pfam" id="PF17941">
    <property type="entry name" value="PP_kinase_C_1"/>
    <property type="match status" value="1"/>
</dbReference>
<dbReference type="Pfam" id="PF13090">
    <property type="entry name" value="PP_kinase_C"/>
    <property type="match status" value="1"/>
</dbReference>
<feature type="non-terminal residue" evidence="3">
    <location>
        <position position="1"/>
    </location>
</feature>